<sequence length="177" mass="20498">MLPLKSLGERIVIIGPSNAGKSTLAVAIAQKIAVPAIHLDQYHHLPNTNWQKRPDEEFETLHDQAILADHWVMEGNYSRLMPQRLERATGAILLTSNRWLRLYRYFKRTLINNADRAGHLDGAQDSVKWSMIDWIIFKTKDSDKKYSKLLRTTQLPLVEIYSANELNALYESWNLNR</sequence>
<gene>
    <name evidence="1" type="ORF">GCM10008943_15390</name>
</gene>
<dbReference type="InterPro" id="IPR027417">
    <property type="entry name" value="P-loop_NTPase"/>
</dbReference>
<accession>A0ABP3R1A3</accession>
<evidence type="ECO:0000313" key="2">
    <source>
        <dbReference type="Proteomes" id="UP001424441"/>
    </source>
</evidence>
<proteinExistence type="predicted"/>
<dbReference type="PANTHER" id="PTHR37816:SF1">
    <property type="entry name" value="TOXIN"/>
    <property type="match status" value="1"/>
</dbReference>
<dbReference type="Proteomes" id="UP001424441">
    <property type="component" value="Unassembled WGS sequence"/>
</dbReference>
<comment type="caution">
    <text evidence="1">The sequence shown here is derived from an EMBL/GenBank/DDBJ whole genome shotgun (WGS) entry which is preliminary data.</text>
</comment>
<dbReference type="InterPro" id="IPR052922">
    <property type="entry name" value="Cytidylate_Kinase-2"/>
</dbReference>
<reference evidence="2" key="1">
    <citation type="journal article" date="2019" name="Int. J. Syst. Evol. Microbiol.">
        <title>The Global Catalogue of Microorganisms (GCM) 10K type strain sequencing project: providing services to taxonomists for standard genome sequencing and annotation.</title>
        <authorList>
            <consortium name="The Broad Institute Genomics Platform"/>
            <consortium name="The Broad Institute Genome Sequencing Center for Infectious Disease"/>
            <person name="Wu L."/>
            <person name="Ma J."/>
        </authorList>
    </citation>
    <scope>NUCLEOTIDE SEQUENCE [LARGE SCALE GENOMIC DNA]</scope>
    <source>
        <strain evidence="2">JCM 15115</strain>
    </source>
</reference>
<name>A0ABP3R1A3_9HYPH</name>
<dbReference type="PANTHER" id="PTHR37816">
    <property type="entry name" value="YALI0E33011P"/>
    <property type="match status" value="1"/>
</dbReference>
<dbReference type="EMBL" id="BAAADE010000002">
    <property type="protein sequence ID" value="GAA0601127.1"/>
    <property type="molecule type" value="Genomic_DNA"/>
</dbReference>
<protein>
    <submittedName>
        <fullName evidence="1">DNA topology modulation protein</fullName>
    </submittedName>
</protein>
<dbReference type="SUPFAM" id="SSF52540">
    <property type="entry name" value="P-loop containing nucleoside triphosphate hydrolases"/>
    <property type="match status" value="1"/>
</dbReference>
<dbReference type="Gene3D" id="3.40.50.300">
    <property type="entry name" value="P-loop containing nucleotide triphosphate hydrolases"/>
    <property type="match status" value="1"/>
</dbReference>
<keyword evidence="2" id="KW-1185">Reference proteome</keyword>
<dbReference type="RefSeq" id="WP_343804039.1">
    <property type="nucleotide sequence ID" value="NZ_BAAADE010000002.1"/>
</dbReference>
<organism evidence="1 2">
    <name type="scientific">Paenochrobactrum glaciei</name>
    <dbReference type="NCBI Taxonomy" id="486407"/>
    <lineage>
        <taxon>Bacteria</taxon>
        <taxon>Pseudomonadati</taxon>
        <taxon>Pseudomonadota</taxon>
        <taxon>Alphaproteobacteria</taxon>
        <taxon>Hyphomicrobiales</taxon>
        <taxon>Brucellaceae</taxon>
        <taxon>Paenochrobactrum</taxon>
    </lineage>
</organism>
<evidence type="ECO:0000313" key="1">
    <source>
        <dbReference type="EMBL" id="GAA0601127.1"/>
    </source>
</evidence>